<gene>
    <name evidence="15" type="primary">Ccdc65</name>
    <name evidence="15" type="ORF">OREMEL_R07741</name>
</gene>
<evidence type="ECO:0000256" key="9">
    <source>
        <dbReference type="ARBA" id="ARBA00038424"/>
    </source>
</evidence>
<keyword evidence="3" id="KW-0282">Flagellum</keyword>
<evidence type="ECO:0000256" key="7">
    <source>
        <dbReference type="ARBA" id="ARBA00023273"/>
    </source>
</evidence>
<comment type="subcellular location">
    <subcellularLocation>
        <location evidence="1">Cytoplasm</location>
        <location evidence="1">Cytoskeleton</location>
        <location evidence="1">Flagellum axoneme</location>
    </subcellularLocation>
    <subcellularLocation>
        <location evidence="8">Cytoplasm</location>
        <location evidence="8">Cytoskeleton</location>
        <location evidence="8">Flagellum basal body</location>
    </subcellularLocation>
</comment>
<feature type="region of interest" description="Disordered" evidence="13">
    <location>
        <begin position="80"/>
        <end position="102"/>
    </location>
</feature>
<dbReference type="GO" id="GO:0070286">
    <property type="term" value="P:axonemal dynein complex assembly"/>
    <property type="evidence" value="ECO:0007669"/>
    <property type="project" value="InterPro"/>
</dbReference>
<evidence type="ECO:0000256" key="10">
    <source>
        <dbReference type="ARBA" id="ARBA00040899"/>
    </source>
</evidence>
<dbReference type="EMBL" id="VZUB01046001">
    <property type="protein sequence ID" value="NXU80871.1"/>
    <property type="molecule type" value="Genomic_DNA"/>
</dbReference>
<dbReference type="InterPro" id="IPR039505">
    <property type="entry name" value="DRC1/2_N"/>
</dbReference>
<dbReference type="GO" id="GO:0005858">
    <property type="term" value="C:axonemal dynein complex"/>
    <property type="evidence" value="ECO:0007669"/>
    <property type="project" value="InterPro"/>
</dbReference>
<dbReference type="OrthoDB" id="7760980at2759"/>
<dbReference type="PANTHER" id="PTHR21625:SF0">
    <property type="entry name" value="DYNEIN REGULATORY COMPLEX SUBUNIT 2"/>
    <property type="match status" value="1"/>
</dbReference>
<keyword evidence="7" id="KW-0966">Cell projection</keyword>
<dbReference type="PANTHER" id="PTHR21625">
    <property type="entry name" value="NYD-SP28 PROTEIN"/>
    <property type="match status" value="1"/>
</dbReference>
<keyword evidence="4" id="KW-0175">Coiled coil</keyword>
<feature type="non-terminal residue" evidence="15">
    <location>
        <position position="160"/>
    </location>
</feature>
<dbReference type="GO" id="GO:0060285">
    <property type="term" value="P:cilium-dependent cell motility"/>
    <property type="evidence" value="ECO:0007669"/>
    <property type="project" value="TreeGrafter"/>
</dbReference>
<keyword evidence="16" id="KW-1185">Reference proteome</keyword>
<dbReference type="InterPro" id="IPR039750">
    <property type="entry name" value="DRC1/DRC2"/>
</dbReference>
<comment type="similarity">
    <text evidence="9">Belongs to the DRC2 family.</text>
</comment>
<evidence type="ECO:0000256" key="12">
    <source>
        <dbReference type="ARBA" id="ARBA00045865"/>
    </source>
</evidence>
<dbReference type="GO" id="GO:0003352">
    <property type="term" value="P:regulation of cilium movement"/>
    <property type="evidence" value="ECO:0007669"/>
    <property type="project" value="TreeGrafter"/>
</dbReference>
<evidence type="ECO:0000259" key="14">
    <source>
        <dbReference type="Pfam" id="PF14772"/>
    </source>
</evidence>
<comment type="function">
    <text evidence="12">Component of the nexin-dynein regulatory complex (N-DRC), a key regulator of ciliary/flagellar motility which maintains the alignment and integrity of the distal axoneme and regulates microtubule sliding in motile axonemes. Plays a critical role in the assembly of N-DRC and also stabilizes the assembly of multiple inner dynein arms and radial spokes. Coassembles with DRC1 to form a central scaffold needed for assembly of the N-DRC and its attachment to the outer doublet microtubules.</text>
</comment>
<keyword evidence="5" id="KW-0969">Cilium</keyword>
<evidence type="ECO:0000256" key="8">
    <source>
        <dbReference type="ARBA" id="ARBA00037841"/>
    </source>
</evidence>
<accession>A0A7L3NUL1</accession>
<evidence type="ECO:0000256" key="1">
    <source>
        <dbReference type="ARBA" id="ARBA00004611"/>
    </source>
</evidence>
<dbReference type="Pfam" id="PF14772">
    <property type="entry name" value="NYD-SP28"/>
    <property type="match status" value="1"/>
</dbReference>
<evidence type="ECO:0000256" key="3">
    <source>
        <dbReference type="ARBA" id="ARBA00022846"/>
    </source>
</evidence>
<feature type="non-terminal residue" evidence="15">
    <location>
        <position position="1"/>
    </location>
</feature>
<keyword evidence="2" id="KW-0963">Cytoplasm</keyword>
<evidence type="ECO:0000256" key="4">
    <source>
        <dbReference type="ARBA" id="ARBA00023054"/>
    </source>
</evidence>
<evidence type="ECO:0000256" key="2">
    <source>
        <dbReference type="ARBA" id="ARBA00022490"/>
    </source>
</evidence>
<evidence type="ECO:0000256" key="6">
    <source>
        <dbReference type="ARBA" id="ARBA00023212"/>
    </source>
</evidence>
<feature type="domain" description="Dynein regulatory complex protein 1/2 N-terminal" evidence="14">
    <location>
        <begin position="1"/>
        <end position="78"/>
    </location>
</feature>
<reference evidence="15 16" key="1">
    <citation type="submission" date="2019-09" db="EMBL/GenBank/DDBJ databases">
        <title>Bird 10,000 Genomes (B10K) Project - Family phase.</title>
        <authorList>
            <person name="Zhang G."/>
        </authorList>
    </citation>
    <scope>NUCLEOTIDE SEQUENCE [LARGE SCALE GENOMIC DNA]</scope>
    <source>
        <strain evidence="15">OUT-0002</strain>
    </source>
</reference>
<name>A0A7L3NUL1_9AVES</name>
<dbReference type="Proteomes" id="UP000579904">
    <property type="component" value="Unassembled WGS sequence"/>
</dbReference>
<evidence type="ECO:0000256" key="13">
    <source>
        <dbReference type="SAM" id="MobiDB-lite"/>
    </source>
</evidence>
<feature type="compositionally biased region" description="Gly residues" evidence="13">
    <location>
        <begin position="81"/>
        <end position="92"/>
    </location>
</feature>
<dbReference type="AlphaFoldDB" id="A0A7L3NUL1"/>
<protein>
    <recommendedName>
        <fullName evidence="10">Dynein regulatory complex subunit 2</fullName>
    </recommendedName>
    <alternativeName>
        <fullName evidence="11">Coiled-coil domain-containing protein 65</fullName>
    </alternativeName>
</protein>
<organism evidence="15 16">
    <name type="scientific">Oreotrochilus melanogaster</name>
    <dbReference type="NCBI Taxonomy" id="689266"/>
    <lineage>
        <taxon>Eukaryota</taxon>
        <taxon>Metazoa</taxon>
        <taxon>Chordata</taxon>
        <taxon>Craniata</taxon>
        <taxon>Vertebrata</taxon>
        <taxon>Euteleostomi</taxon>
        <taxon>Archelosauria</taxon>
        <taxon>Archosauria</taxon>
        <taxon>Dinosauria</taxon>
        <taxon>Saurischia</taxon>
        <taxon>Theropoda</taxon>
        <taxon>Coelurosauria</taxon>
        <taxon>Aves</taxon>
        <taxon>Neognathae</taxon>
        <taxon>Neoaves</taxon>
        <taxon>Strisores</taxon>
        <taxon>Apodiformes</taxon>
        <taxon>Trochilidae</taxon>
        <taxon>Oreotrochilus</taxon>
    </lineage>
</organism>
<evidence type="ECO:0000256" key="5">
    <source>
        <dbReference type="ARBA" id="ARBA00023069"/>
    </source>
</evidence>
<proteinExistence type="inferred from homology"/>
<sequence length="160" mass="18483">RALAEEEAAERKKEMLTRFLKDKVAKEGGSSTLNLHKLDTQWRGMLREAKDAELRRDIKVLMQTFSRVMDCKDSIIEARKGAGGSWKGGGDTGDSRGDPLHPAQSLVTELEEQHSRALRSHQQNVQRLLRFQRRRLSCLEENYNAQLRALSLEFEDERYR</sequence>
<comment type="caution">
    <text evidence="15">The sequence shown here is derived from an EMBL/GenBank/DDBJ whole genome shotgun (WGS) entry which is preliminary data.</text>
</comment>
<evidence type="ECO:0000313" key="15">
    <source>
        <dbReference type="EMBL" id="NXU80871.1"/>
    </source>
</evidence>
<evidence type="ECO:0000256" key="11">
    <source>
        <dbReference type="ARBA" id="ARBA00041517"/>
    </source>
</evidence>
<evidence type="ECO:0000313" key="16">
    <source>
        <dbReference type="Proteomes" id="UP000579904"/>
    </source>
</evidence>
<keyword evidence="6" id="KW-0206">Cytoskeleton</keyword>